<dbReference type="PANTHER" id="PTHR12106:SF27">
    <property type="entry name" value="SORTILIN-RELATED RECEPTOR"/>
    <property type="match status" value="1"/>
</dbReference>
<dbReference type="InterPro" id="IPR050310">
    <property type="entry name" value="VPS10-sortilin"/>
</dbReference>
<keyword evidence="6" id="KW-0732">Signal</keyword>
<dbReference type="InterPro" id="IPR015943">
    <property type="entry name" value="WD40/YVTN_repeat-like_dom_sf"/>
</dbReference>
<dbReference type="Gene3D" id="2.10.70.80">
    <property type="match status" value="1"/>
</dbReference>
<dbReference type="InterPro" id="IPR031778">
    <property type="entry name" value="Sortilin_N"/>
</dbReference>
<feature type="chain" id="PRO_5040975086" evidence="6">
    <location>
        <begin position="20"/>
        <end position="823"/>
    </location>
</feature>
<dbReference type="PANTHER" id="PTHR12106">
    <property type="entry name" value="SORTILIN RELATED"/>
    <property type="match status" value="1"/>
</dbReference>
<dbReference type="Pfam" id="PF15902">
    <property type="entry name" value="Sortilin-Vps10"/>
    <property type="match status" value="2"/>
</dbReference>
<protein>
    <submittedName>
        <fullName evidence="8">Vacuolar protein sorting/targeting protein PEP1</fullName>
    </submittedName>
</protein>
<gene>
    <name evidence="8" type="primary">VPS10_1</name>
    <name evidence="8" type="ORF">H4R34_002895</name>
</gene>
<keyword evidence="4" id="KW-0325">Glycoprotein</keyword>
<name>A0A9W8B1R8_9FUNG</name>
<feature type="region of interest" description="Disordered" evidence="5">
    <location>
        <begin position="104"/>
        <end position="124"/>
    </location>
</feature>
<evidence type="ECO:0000256" key="6">
    <source>
        <dbReference type="SAM" id="SignalP"/>
    </source>
</evidence>
<dbReference type="GO" id="GO:0006623">
    <property type="term" value="P:protein targeting to vacuole"/>
    <property type="evidence" value="ECO:0007669"/>
    <property type="project" value="TreeGrafter"/>
</dbReference>
<dbReference type="SUPFAM" id="SSF110296">
    <property type="entry name" value="Oligoxyloglucan reducing end-specific cellobiohydrolase"/>
    <property type="match status" value="2"/>
</dbReference>
<comment type="caution">
    <text evidence="8">The sequence shown here is derived from an EMBL/GenBank/DDBJ whole genome shotgun (WGS) entry which is preliminary data.</text>
</comment>
<evidence type="ECO:0000256" key="3">
    <source>
        <dbReference type="ARBA" id="ARBA00023136"/>
    </source>
</evidence>
<dbReference type="GO" id="GO:0006896">
    <property type="term" value="P:Golgi to vacuole transport"/>
    <property type="evidence" value="ECO:0007669"/>
    <property type="project" value="TreeGrafter"/>
</dbReference>
<dbReference type="CDD" id="cd15482">
    <property type="entry name" value="Sialidase_non-viral"/>
    <property type="match status" value="1"/>
</dbReference>
<reference evidence="8" key="1">
    <citation type="submission" date="2022-07" db="EMBL/GenBank/DDBJ databases">
        <title>Phylogenomic reconstructions and comparative analyses of Kickxellomycotina fungi.</title>
        <authorList>
            <person name="Reynolds N.K."/>
            <person name="Stajich J.E."/>
            <person name="Barry K."/>
            <person name="Grigoriev I.V."/>
            <person name="Crous P."/>
            <person name="Smith M.E."/>
        </authorList>
    </citation>
    <scope>NUCLEOTIDE SEQUENCE</scope>
    <source>
        <strain evidence="8">RSA 567</strain>
    </source>
</reference>
<evidence type="ECO:0000313" key="8">
    <source>
        <dbReference type="EMBL" id="KAJ1979279.1"/>
    </source>
</evidence>
<dbReference type="Pfam" id="PF15901">
    <property type="entry name" value="Sortilin_C"/>
    <property type="match status" value="1"/>
</dbReference>
<organism evidence="8 9">
    <name type="scientific">Dimargaris verticillata</name>
    <dbReference type="NCBI Taxonomy" id="2761393"/>
    <lineage>
        <taxon>Eukaryota</taxon>
        <taxon>Fungi</taxon>
        <taxon>Fungi incertae sedis</taxon>
        <taxon>Zoopagomycota</taxon>
        <taxon>Kickxellomycotina</taxon>
        <taxon>Dimargaritomycetes</taxon>
        <taxon>Dimargaritales</taxon>
        <taxon>Dimargaritaceae</taxon>
        <taxon>Dimargaris</taxon>
    </lineage>
</organism>
<evidence type="ECO:0000256" key="4">
    <source>
        <dbReference type="ARBA" id="ARBA00023180"/>
    </source>
</evidence>
<dbReference type="GO" id="GO:0016020">
    <property type="term" value="C:membrane"/>
    <property type="evidence" value="ECO:0007669"/>
    <property type="project" value="UniProtKB-SubCell"/>
</dbReference>
<keyword evidence="2" id="KW-0677">Repeat</keyword>
<feature type="non-terminal residue" evidence="8">
    <location>
        <position position="823"/>
    </location>
</feature>
<evidence type="ECO:0000259" key="7">
    <source>
        <dbReference type="SMART" id="SM00602"/>
    </source>
</evidence>
<evidence type="ECO:0000256" key="2">
    <source>
        <dbReference type="ARBA" id="ARBA00022737"/>
    </source>
</evidence>
<dbReference type="InterPro" id="IPR006581">
    <property type="entry name" value="VPS10"/>
</dbReference>
<dbReference type="OrthoDB" id="443634at2759"/>
<dbReference type="Gene3D" id="2.130.10.10">
    <property type="entry name" value="YVTN repeat-like/Quinoprotein amine dehydrogenase"/>
    <property type="match status" value="3"/>
</dbReference>
<feature type="domain" description="VPS10" evidence="7">
    <location>
        <begin position="44"/>
        <end position="710"/>
    </location>
</feature>
<dbReference type="GO" id="GO:0005794">
    <property type="term" value="C:Golgi apparatus"/>
    <property type="evidence" value="ECO:0007669"/>
    <property type="project" value="TreeGrafter"/>
</dbReference>
<dbReference type="SMART" id="SM00602">
    <property type="entry name" value="VPS10"/>
    <property type="match status" value="1"/>
</dbReference>
<accession>A0A9W8B1R8</accession>
<dbReference type="GO" id="GO:0006895">
    <property type="term" value="P:Golgi to endosome transport"/>
    <property type="evidence" value="ECO:0007669"/>
    <property type="project" value="TreeGrafter"/>
</dbReference>
<dbReference type="EMBL" id="JANBQB010000227">
    <property type="protein sequence ID" value="KAJ1979279.1"/>
    <property type="molecule type" value="Genomic_DNA"/>
</dbReference>
<dbReference type="GO" id="GO:0005829">
    <property type="term" value="C:cytosol"/>
    <property type="evidence" value="ECO:0007669"/>
    <property type="project" value="GOC"/>
</dbReference>
<sequence length="823" mass="91273">MLCWWLWLAAPLLANQAWAAAPSVWQSYFPLPPAKFSYFRRSDIALYFDSYQGKVYRSADAGKSWSLVSHGVPQGSIIDAFLHPHDPNVALLLTGERTHYRTDDKGASWTSFKTPSKPSPNGPTFRFHATRPGYILYTGEECLKDAESHSETCQDRIYYTKTGFASSVEPLPASMTSCMWAHSNPHFDTMPAKTIYCVEYHPTDSAAPQAMASGSLRRLEDHRFVVSEDFFRSQSLVTFAQNRPVKGVIGFTEAGKFLTVVVKHPGSTETSLFVTNDGRTWSEAHLPHTHGWQENGYTVLDSTPHALLVEVHQGDSQQFGSLFRSNSEGSYFTLALDHVNMNADGLVDFERVGAVEGIALANTVYNWEAVRRNPNGLPKKLQSHISFDDGAHWRFLKPPPVDANGQSYLCASSSSSFQGSEACALHLHSLTASSQSGPLYSSTGAPGLLLGVGNVGTTLLPYTQCDTFLSTDGGLTWSEVRKDAHLYEFGDSGALMALVNNEKPTDHIWYSADRGQSWVRYNLGLTLRAEVLTTDPDSTSQSFVLMGRATDRAADDKQFVVLKLDFSNFYSRQCQLDEAKPSGADFEKWYARSLESGPDCLMGHKTTFWRVKPAANCYVGRKFEPAVPVLDNCPCTEEDYECDYHYVWDDATRKCVTNGPEVIPSGQCRHAGDRYQGSSGYRRVPGNTCDYDQGQRLDEPVDKPCPSVMPTPDGQATHQTTLLHGDVITFFYFNQSSTAMLLSGAGELWRSPNEGATWSRVLGNHGNVVAVVPHRYDSQRVYAVLADDQVFFSVDQGQSFAEIHVPVAVNKLNVDPFLQFHPT</sequence>
<evidence type="ECO:0000256" key="1">
    <source>
        <dbReference type="ARBA" id="ARBA00004370"/>
    </source>
</evidence>
<dbReference type="FunFam" id="3.30.60.270:FF:000005">
    <property type="entry name" value="Sortilin"/>
    <property type="match status" value="1"/>
</dbReference>
<keyword evidence="3" id="KW-0472">Membrane</keyword>
<evidence type="ECO:0000256" key="5">
    <source>
        <dbReference type="SAM" id="MobiDB-lite"/>
    </source>
</evidence>
<dbReference type="Proteomes" id="UP001151582">
    <property type="component" value="Unassembled WGS sequence"/>
</dbReference>
<feature type="signal peptide" evidence="6">
    <location>
        <begin position="1"/>
        <end position="19"/>
    </location>
</feature>
<proteinExistence type="predicted"/>
<keyword evidence="9" id="KW-1185">Reference proteome</keyword>
<comment type="subcellular location">
    <subcellularLocation>
        <location evidence="1">Membrane</location>
    </subcellularLocation>
</comment>
<dbReference type="InterPro" id="IPR031777">
    <property type="entry name" value="Sortilin_C"/>
</dbReference>
<evidence type="ECO:0000313" key="9">
    <source>
        <dbReference type="Proteomes" id="UP001151582"/>
    </source>
</evidence>
<dbReference type="AlphaFoldDB" id="A0A9W8B1R8"/>
<dbReference type="Gene3D" id="3.30.60.270">
    <property type="match status" value="1"/>
</dbReference>